<protein>
    <submittedName>
        <fullName evidence="3">IS21 family transposase</fullName>
    </submittedName>
</protein>
<dbReference type="EMBL" id="WSRP01000010">
    <property type="protein sequence ID" value="MVX56463.1"/>
    <property type="molecule type" value="Genomic_DNA"/>
</dbReference>
<dbReference type="GO" id="GO:0003676">
    <property type="term" value="F:nucleic acid binding"/>
    <property type="evidence" value="ECO:0007669"/>
    <property type="project" value="InterPro"/>
</dbReference>
<dbReference type="GO" id="GO:0015074">
    <property type="term" value="P:DNA integration"/>
    <property type="evidence" value="ECO:0007669"/>
    <property type="project" value="InterPro"/>
</dbReference>
<evidence type="ECO:0000313" key="4">
    <source>
        <dbReference type="Proteomes" id="UP000472580"/>
    </source>
</evidence>
<evidence type="ECO:0000313" key="3">
    <source>
        <dbReference type="EMBL" id="MVX56463.1"/>
    </source>
</evidence>
<comment type="caution">
    <text evidence="3">The sequence shown here is derived from an EMBL/GenBank/DDBJ whole genome shotgun (WGS) entry which is preliminary data.</text>
</comment>
<dbReference type="Gene3D" id="3.30.420.10">
    <property type="entry name" value="Ribonuclease H-like superfamily/Ribonuclease H"/>
    <property type="match status" value="1"/>
</dbReference>
<evidence type="ECO:0000259" key="2">
    <source>
        <dbReference type="PROSITE" id="PS50994"/>
    </source>
</evidence>
<keyword evidence="4" id="KW-1185">Reference proteome</keyword>
<evidence type="ECO:0000256" key="1">
    <source>
        <dbReference type="ARBA" id="ARBA00009277"/>
    </source>
</evidence>
<name>A0A6L6YIC0_9BURK</name>
<organism evidence="3 4">
    <name type="scientific">Parasutterella muris</name>
    <dbReference type="NCBI Taxonomy" id="2565572"/>
    <lineage>
        <taxon>Bacteria</taxon>
        <taxon>Pseudomonadati</taxon>
        <taxon>Pseudomonadota</taxon>
        <taxon>Betaproteobacteria</taxon>
        <taxon>Burkholderiales</taxon>
        <taxon>Sutterellaceae</taxon>
        <taxon>Parasutterella</taxon>
    </lineage>
</organism>
<dbReference type="Pfam" id="PF22483">
    <property type="entry name" value="Mu-transpos_C_2"/>
    <property type="match status" value="1"/>
</dbReference>
<dbReference type="PANTHER" id="PTHR35004:SF8">
    <property type="entry name" value="TRANSPOSASE RV3428C-RELATED"/>
    <property type="match status" value="1"/>
</dbReference>
<proteinExistence type="inferred from homology"/>
<sequence length="529" mass="61228">MRLPVSIIRAILTLLQQKKSCRFIASTIGISKSVVNKLNKRIHASGQSVDELCPLSDKALLLKLYPRKKALKNLKDVDWESICQWLNNKHVNLLVAYESLLSQKPSFDISYPYFCRKYREWRKENKGAPVITNNTYIAGEKMEIDYSGDLLPWIDEHGEIHKAHIFVACLPYSGYLFAYATADEKTASWVEGVIAAFDFCGSCPKVLVVDNAKALVRTASKEEGTVTAIVKDLCDHYNITPWSCKPYSPKEKNRVEASVRLVQTWVQGQLESAGPVFAKNLMHLNKRILEKVVELNARPLSAAKQISREKRFLEEELPLLNPLPETKYEVCDWLILVVDKSHCIKIHRDKGHRYSVPASYVHKKVNVRLSDEEVRIFDADTHKEIGCHQRCYEERGCKTHILEAHLTESEKNRRREPQYFVSQFVKKGVQEAVARNYVDELWTNSGDFVSRQRLHAVTRKLLYMYCPEILTEAMAEAIEFRQFSYKFLKELVELKEQQRLRQTNFNFSGNPSEEYDYVTPSHNNVRKYE</sequence>
<dbReference type="OrthoDB" id="2065409at2"/>
<dbReference type="RefSeq" id="WP_160334893.1">
    <property type="nucleotide sequence ID" value="NZ_WSRP01000010.1"/>
</dbReference>
<dbReference type="InterPro" id="IPR012337">
    <property type="entry name" value="RNaseH-like_sf"/>
</dbReference>
<reference evidence="3 4" key="1">
    <citation type="submission" date="2019-12" db="EMBL/GenBank/DDBJ databases">
        <title>Microbes associate with the intestines of laboratory mice.</title>
        <authorList>
            <person name="Navarre W."/>
            <person name="Wong E."/>
        </authorList>
    </citation>
    <scope>NUCLEOTIDE SEQUENCE [LARGE SCALE GENOMIC DNA]</scope>
    <source>
        <strain evidence="3 4">NM82_D38</strain>
    </source>
</reference>
<dbReference type="PANTHER" id="PTHR35004">
    <property type="entry name" value="TRANSPOSASE RV3428C-RELATED"/>
    <property type="match status" value="1"/>
</dbReference>
<dbReference type="SUPFAM" id="SSF53098">
    <property type="entry name" value="Ribonuclease H-like"/>
    <property type="match status" value="1"/>
</dbReference>
<gene>
    <name evidence="3" type="ORF">E5987_04480</name>
</gene>
<feature type="domain" description="Integrase catalytic" evidence="2">
    <location>
        <begin position="125"/>
        <end position="316"/>
    </location>
</feature>
<dbReference type="InterPro" id="IPR001584">
    <property type="entry name" value="Integrase_cat-core"/>
</dbReference>
<accession>A0A6L6YIC0</accession>
<comment type="similarity">
    <text evidence="1">Belongs to the transposase IS21/IS408/IS1162 family.</text>
</comment>
<dbReference type="Proteomes" id="UP000472580">
    <property type="component" value="Unassembled WGS sequence"/>
</dbReference>
<dbReference type="AlphaFoldDB" id="A0A6L6YIC0"/>
<dbReference type="InterPro" id="IPR036397">
    <property type="entry name" value="RNaseH_sf"/>
</dbReference>
<dbReference type="PROSITE" id="PS50994">
    <property type="entry name" value="INTEGRASE"/>
    <property type="match status" value="1"/>
</dbReference>
<dbReference type="NCBIfam" id="NF033546">
    <property type="entry name" value="transpos_IS21"/>
    <property type="match status" value="1"/>
</dbReference>
<dbReference type="InterPro" id="IPR054353">
    <property type="entry name" value="IstA-like_C"/>
</dbReference>